<dbReference type="Gene3D" id="3.40.50.620">
    <property type="entry name" value="HUPs"/>
    <property type="match status" value="1"/>
</dbReference>
<dbReference type="PANTHER" id="PTHR43284">
    <property type="entry name" value="ASPARAGINE SYNTHETASE (GLUTAMINE-HYDROLYZING)"/>
    <property type="match status" value="1"/>
</dbReference>
<accession>A0A897MYR4</accession>
<evidence type="ECO:0000256" key="2">
    <source>
        <dbReference type="ARBA" id="ARBA00022741"/>
    </source>
</evidence>
<dbReference type="RefSeq" id="WP_229115261.1">
    <property type="nucleotide sequence ID" value="NZ_CP064787.1"/>
</dbReference>
<dbReference type="Gene3D" id="3.60.20.10">
    <property type="entry name" value="Glutamine Phosphoribosylpyrophosphate, subunit 1, domain 1"/>
    <property type="match status" value="1"/>
</dbReference>
<dbReference type="PANTHER" id="PTHR43284:SF1">
    <property type="entry name" value="ASPARAGINE SYNTHETASE"/>
    <property type="match status" value="1"/>
</dbReference>
<dbReference type="EC" id="6.3.5.4" evidence="4"/>
<dbReference type="InterPro" id="IPR001962">
    <property type="entry name" value="Asn_synthase"/>
</dbReference>
<proteinExistence type="inferred from homology"/>
<dbReference type="Pfam" id="PF13537">
    <property type="entry name" value="GATase_7"/>
    <property type="match status" value="1"/>
</dbReference>
<evidence type="ECO:0000313" key="8">
    <source>
        <dbReference type="Proteomes" id="UP000663525"/>
    </source>
</evidence>
<dbReference type="InterPro" id="IPR051786">
    <property type="entry name" value="ASN_synthetase/amidase"/>
</dbReference>
<evidence type="ECO:0000259" key="5">
    <source>
        <dbReference type="Pfam" id="PF00733"/>
    </source>
</evidence>
<feature type="domain" description="Glutamine amidotransferase type-2" evidence="6">
    <location>
        <begin position="78"/>
        <end position="142"/>
    </location>
</feature>
<evidence type="ECO:0000256" key="1">
    <source>
        <dbReference type="ARBA" id="ARBA00005752"/>
    </source>
</evidence>
<dbReference type="GeneID" id="68854697"/>
<dbReference type="SUPFAM" id="SSF52402">
    <property type="entry name" value="Adenine nucleotide alpha hydrolases-like"/>
    <property type="match status" value="1"/>
</dbReference>
<evidence type="ECO:0000256" key="4">
    <source>
        <dbReference type="PIRNR" id="PIRNR001589"/>
    </source>
</evidence>
<dbReference type="AlphaFoldDB" id="A0A897MYR4"/>
<dbReference type="Proteomes" id="UP000663525">
    <property type="component" value="Chromosome"/>
</dbReference>
<organism evidence="7 8">
    <name type="scientific">Halapricum desulfuricans</name>
    <dbReference type="NCBI Taxonomy" id="2841257"/>
    <lineage>
        <taxon>Archaea</taxon>
        <taxon>Methanobacteriati</taxon>
        <taxon>Methanobacteriota</taxon>
        <taxon>Stenosarchaea group</taxon>
        <taxon>Halobacteria</taxon>
        <taxon>Halobacteriales</taxon>
        <taxon>Haloarculaceae</taxon>
        <taxon>Halapricum</taxon>
    </lineage>
</organism>
<dbReference type="InterPro" id="IPR017932">
    <property type="entry name" value="GATase_2_dom"/>
</dbReference>
<keyword evidence="2 4" id="KW-0547">Nucleotide-binding</keyword>
<evidence type="ECO:0000256" key="3">
    <source>
        <dbReference type="ARBA" id="ARBA00022840"/>
    </source>
</evidence>
<keyword evidence="3 4" id="KW-0067">ATP-binding</keyword>
<dbReference type="Pfam" id="PF00733">
    <property type="entry name" value="Asn_synthase"/>
    <property type="match status" value="1"/>
</dbReference>
<dbReference type="EMBL" id="CP064787">
    <property type="protein sequence ID" value="QSG05421.1"/>
    <property type="molecule type" value="Genomic_DNA"/>
</dbReference>
<gene>
    <name evidence="7" type="primary">asnB</name>
    <name evidence="7" type="ORF">HSR121_1074</name>
</gene>
<comment type="catalytic activity">
    <reaction evidence="4">
        <text>L-aspartate + L-glutamine + ATP + H2O = L-asparagine + L-glutamate + AMP + diphosphate + H(+)</text>
        <dbReference type="Rhea" id="RHEA:12228"/>
        <dbReference type="ChEBI" id="CHEBI:15377"/>
        <dbReference type="ChEBI" id="CHEBI:15378"/>
        <dbReference type="ChEBI" id="CHEBI:29985"/>
        <dbReference type="ChEBI" id="CHEBI:29991"/>
        <dbReference type="ChEBI" id="CHEBI:30616"/>
        <dbReference type="ChEBI" id="CHEBI:33019"/>
        <dbReference type="ChEBI" id="CHEBI:58048"/>
        <dbReference type="ChEBI" id="CHEBI:58359"/>
        <dbReference type="ChEBI" id="CHEBI:456215"/>
        <dbReference type="EC" id="6.3.5.4"/>
    </reaction>
</comment>
<evidence type="ECO:0000259" key="6">
    <source>
        <dbReference type="Pfam" id="PF13537"/>
    </source>
</evidence>
<evidence type="ECO:0000313" key="7">
    <source>
        <dbReference type="EMBL" id="QSG05421.1"/>
    </source>
</evidence>
<dbReference type="SUPFAM" id="SSF56235">
    <property type="entry name" value="N-terminal nucleophile aminohydrolases (Ntn hydrolases)"/>
    <property type="match status" value="1"/>
</dbReference>
<protein>
    <recommendedName>
        <fullName evidence="4">Putative asparagine synthetase [glutamine-hydrolyzing]</fullName>
        <ecNumber evidence="4">6.3.5.4</ecNumber>
    </recommendedName>
</protein>
<dbReference type="InterPro" id="IPR029055">
    <property type="entry name" value="Ntn_hydrolases_N"/>
</dbReference>
<dbReference type="GO" id="GO:0004066">
    <property type="term" value="F:asparagine synthase (glutamine-hydrolyzing) activity"/>
    <property type="evidence" value="ECO:0007669"/>
    <property type="project" value="UniProtKB-EC"/>
</dbReference>
<feature type="domain" description="Asparagine synthetase" evidence="5">
    <location>
        <begin position="231"/>
        <end position="455"/>
    </location>
</feature>
<dbReference type="GO" id="GO:0006529">
    <property type="term" value="P:asparagine biosynthetic process"/>
    <property type="evidence" value="ECO:0007669"/>
    <property type="project" value="InterPro"/>
</dbReference>
<sequence length="595" mass="65855">MTGIVGGTVDRAQLEGMVETLPQEPWYETERFEAGEHGLALKHHGEKDPKGYTFWGDGQAAGAIDGAVSNRDALGWDDREIFERLLRSPEATLRALDGPFTIACVDAADDRVILATDRIGSRIPLYTSERGFAFASRLAPFLDYLDGAAIDTQGVSDLLLMGHMWSDTTLLEGVDAVHPATVIEYRAGEIDERRYWKPDYRPAQPTDEYRHEWTNAYQRSAERTANTMTGDVGLWLSGGLDSRATANELARADDGDFESLVTYTYDANPGGGVNLRLAAETAEVLGLDNETVPLTVEQFTPVLEKAVSVTDGMLKWNTLLNLTATFNIDDRDPDVMLEGIAGSFAGHHLCRHHLTEPSSLVESMYASEATLTAEAVEDLLAVPVDPLGSFRKEARRIDEPTLTEGIVDAHYQNYFPRLAHASNPVARNQVGTRVPYADGEFLSKAAKLPVSWRMRALPFSDGELIYGLVEPKLQLIRTLNADLAEIPYERSRLKPSMPYPLHVIGFYTATAIAQLLSRPTYGSATSRTETWYNTHEAFRTKIDDLLDAVGERPFIDGEAVASYREQLGDGADMDVISALTTLEIWLQRHFDQHQG</sequence>
<dbReference type="InterPro" id="IPR006426">
    <property type="entry name" value="Asn_synth_AEB"/>
</dbReference>
<dbReference type="PIRSF" id="PIRSF001589">
    <property type="entry name" value="Asn_synthetase_glu-h"/>
    <property type="match status" value="1"/>
</dbReference>
<name>A0A897MYR4_9EURY</name>
<comment type="similarity">
    <text evidence="1">Belongs to the asparagine synthetase family.</text>
</comment>
<reference evidence="7" key="1">
    <citation type="submission" date="2020-11" db="EMBL/GenBank/DDBJ databases">
        <title>Carbohydrate-dependent, anaerobic sulfur respiration: A novel catabolism in halophilic archaea.</title>
        <authorList>
            <person name="Sorokin D.Y."/>
            <person name="Messina E."/>
            <person name="Smedile F."/>
            <person name="La Cono V."/>
            <person name="Hallsworth J.E."/>
            <person name="Yakimov M.M."/>
        </authorList>
    </citation>
    <scope>NUCLEOTIDE SEQUENCE</scope>
    <source>
        <strain evidence="7">HSR12-1</strain>
    </source>
</reference>
<dbReference type="GO" id="GO:0005524">
    <property type="term" value="F:ATP binding"/>
    <property type="evidence" value="ECO:0007669"/>
    <property type="project" value="UniProtKB-KW"/>
</dbReference>
<dbReference type="InterPro" id="IPR014729">
    <property type="entry name" value="Rossmann-like_a/b/a_fold"/>
</dbReference>